<dbReference type="Proteomes" id="UP000887578">
    <property type="component" value="Unplaced"/>
</dbReference>
<accession>A0A914PJQ5</accession>
<sequence>MSQAIEWMQRPIPLTTIKNFTPWQCRYRIHQPIRPCENPSVCSYARVQNAAGLPHSFRVCGSCPRTYPWLNDPAGTNQGPELPYGRRT</sequence>
<organism evidence="1 2">
    <name type="scientific">Panagrolaimus davidi</name>
    <dbReference type="NCBI Taxonomy" id="227884"/>
    <lineage>
        <taxon>Eukaryota</taxon>
        <taxon>Metazoa</taxon>
        <taxon>Ecdysozoa</taxon>
        <taxon>Nematoda</taxon>
        <taxon>Chromadorea</taxon>
        <taxon>Rhabditida</taxon>
        <taxon>Tylenchina</taxon>
        <taxon>Panagrolaimomorpha</taxon>
        <taxon>Panagrolaimoidea</taxon>
        <taxon>Panagrolaimidae</taxon>
        <taxon>Panagrolaimus</taxon>
    </lineage>
</organism>
<dbReference type="PANTHER" id="PTHR45985:SF3">
    <property type="entry name" value="CHITIN DEACETYLASE-LIKE 4"/>
    <property type="match status" value="1"/>
</dbReference>
<name>A0A914PJQ5_9BILA</name>
<keyword evidence="1" id="KW-1185">Reference proteome</keyword>
<evidence type="ECO:0000313" key="2">
    <source>
        <dbReference type="WBParaSite" id="PDA_v2.g16.t1"/>
    </source>
</evidence>
<dbReference type="AlphaFoldDB" id="A0A914PJQ5"/>
<evidence type="ECO:0000313" key="1">
    <source>
        <dbReference type="Proteomes" id="UP000887578"/>
    </source>
</evidence>
<dbReference type="WBParaSite" id="PDA_v2.g16.t1">
    <property type="protein sequence ID" value="PDA_v2.g16.t1"/>
    <property type="gene ID" value="PDA_v2.g16"/>
</dbReference>
<dbReference type="InterPro" id="IPR052740">
    <property type="entry name" value="CE4"/>
</dbReference>
<reference evidence="2" key="1">
    <citation type="submission" date="2022-11" db="UniProtKB">
        <authorList>
            <consortium name="WormBaseParasite"/>
        </authorList>
    </citation>
    <scope>IDENTIFICATION</scope>
</reference>
<dbReference type="PANTHER" id="PTHR45985">
    <property type="match status" value="1"/>
</dbReference>
<protein>
    <submittedName>
        <fullName evidence="2">Uncharacterized protein</fullName>
    </submittedName>
</protein>
<proteinExistence type="predicted"/>